<evidence type="ECO:0000256" key="1">
    <source>
        <dbReference type="SAM" id="MobiDB-lite"/>
    </source>
</evidence>
<feature type="region of interest" description="Disordered" evidence="1">
    <location>
        <begin position="42"/>
        <end position="102"/>
    </location>
</feature>
<dbReference type="EMBL" id="DS545380">
    <property type="protein sequence ID" value="EDQ49485.1"/>
    <property type="molecule type" value="Genomic_DNA"/>
</dbReference>
<evidence type="ECO:0000313" key="2">
    <source>
        <dbReference type="EMBL" id="EDQ49485.1"/>
    </source>
</evidence>
<dbReference type="AlphaFoldDB" id="A9U4C4"/>
<keyword evidence="5" id="KW-1185">Reference proteome</keyword>
<dbReference type="EMBL" id="ABEU02000019">
    <property type="protein sequence ID" value="PNR34640.1"/>
    <property type="molecule type" value="Genomic_DNA"/>
</dbReference>
<evidence type="ECO:0000313" key="5">
    <source>
        <dbReference type="Proteomes" id="UP000006727"/>
    </source>
</evidence>
<dbReference type="EnsemblPlants" id="Pp3c19_23211V3.1">
    <property type="protein sequence ID" value="PAC:32939173.CDS.1"/>
    <property type="gene ID" value="Pp3c19_23211"/>
</dbReference>
<reference evidence="3 5" key="2">
    <citation type="journal article" date="2018" name="Plant J.">
        <title>The Physcomitrella patens chromosome-scale assembly reveals moss genome structure and evolution.</title>
        <authorList>
            <person name="Lang D."/>
            <person name="Ullrich K.K."/>
            <person name="Murat F."/>
            <person name="Fuchs J."/>
            <person name="Jenkins J."/>
            <person name="Haas F.B."/>
            <person name="Piednoel M."/>
            <person name="Gundlach H."/>
            <person name="Van Bel M."/>
            <person name="Meyberg R."/>
            <person name="Vives C."/>
            <person name="Morata J."/>
            <person name="Symeonidi A."/>
            <person name="Hiss M."/>
            <person name="Muchero W."/>
            <person name="Kamisugi Y."/>
            <person name="Saleh O."/>
            <person name="Blanc G."/>
            <person name="Decker E.L."/>
            <person name="van Gessel N."/>
            <person name="Grimwood J."/>
            <person name="Hayes R.D."/>
            <person name="Graham S.W."/>
            <person name="Gunter L.E."/>
            <person name="McDaniel S.F."/>
            <person name="Hoernstein S.N.W."/>
            <person name="Larsson A."/>
            <person name="Li F.W."/>
            <person name="Perroud P.F."/>
            <person name="Phillips J."/>
            <person name="Ranjan P."/>
            <person name="Rokshar D.S."/>
            <person name="Rothfels C.J."/>
            <person name="Schneider L."/>
            <person name="Shu S."/>
            <person name="Stevenson D.W."/>
            <person name="Thummler F."/>
            <person name="Tillich M."/>
            <person name="Villarreal Aguilar J.C."/>
            <person name="Widiez T."/>
            <person name="Wong G.K."/>
            <person name="Wymore A."/>
            <person name="Zhang Y."/>
            <person name="Zimmer A.D."/>
            <person name="Quatrano R.S."/>
            <person name="Mayer K.F.X."/>
            <person name="Goodstein D."/>
            <person name="Casacuberta J.M."/>
            <person name="Vandepoele K."/>
            <person name="Reski R."/>
            <person name="Cuming A.C."/>
            <person name="Tuskan G.A."/>
            <person name="Maumus F."/>
            <person name="Salse J."/>
            <person name="Schmutz J."/>
            <person name="Rensing S.A."/>
        </authorList>
    </citation>
    <scope>NUCLEOTIDE SEQUENCE [LARGE SCALE GENOMIC DNA]</scope>
    <source>
        <strain evidence="4 5">cv. Gransden 2004</strain>
    </source>
</reference>
<evidence type="ECO:0000313" key="4">
    <source>
        <dbReference type="EnsemblPlants" id="PAC:32939173.CDS.1"/>
    </source>
</evidence>
<name>A9U4C4_PHYPA</name>
<organism>
    <name type="scientific">Physcomitrium patens</name>
    <name type="common">Spreading-leaved earth moss</name>
    <name type="synonym">Physcomitrella patens</name>
    <dbReference type="NCBI Taxonomy" id="3218"/>
    <lineage>
        <taxon>Eukaryota</taxon>
        <taxon>Viridiplantae</taxon>
        <taxon>Streptophyta</taxon>
        <taxon>Embryophyta</taxon>
        <taxon>Bryophyta</taxon>
        <taxon>Bryophytina</taxon>
        <taxon>Bryopsida</taxon>
        <taxon>Funariidae</taxon>
        <taxon>Funariales</taxon>
        <taxon>Funariaceae</taxon>
        <taxon>Physcomitrium</taxon>
    </lineage>
</organism>
<gene>
    <name evidence="3" type="ORF">PHYPA_024458</name>
    <name evidence="2" type="ORF">PHYPADRAFT_101897</name>
</gene>
<proteinExistence type="predicted"/>
<evidence type="ECO:0000313" key="3">
    <source>
        <dbReference type="EMBL" id="PNR34640.1"/>
    </source>
</evidence>
<reference evidence="2 5" key="1">
    <citation type="journal article" date="2008" name="Science">
        <title>The Physcomitrella genome reveals evolutionary insights into the conquest of land by plants.</title>
        <authorList>
            <person name="Rensing S."/>
            <person name="Lang D."/>
            <person name="Zimmer A."/>
            <person name="Terry A."/>
            <person name="Salamov A."/>
            <person name="Shapiro H."/>
            <person name="Nishiyama T."/>
            <person name="Perroud P.-F."/>
            <person name="Lindquist E."/>
            <person name="Kamisugi Y."/>
            <person name="Tanahashi T."/>
            <person name="Sakakibara K."/>
            <person name="Fujita T."/>
            <person name="Oishi K."/>
            <person name="Shin-I T."/>
            <person name="Kuroki Y."/>
            <person name="Toyoda A."/>
            <person name="Suzuki Y."/>
            <person name="Hashimoto A."/>
            <person name="Yamaguchi K."/>
            <person name="Sugano A."/>
            <person name="Kohara Y."/>
            <person name="Fujiyama A."/>
            <person name="Anterola A."/>
            <person name="Aoki S."/>
            <person name="Ashton N."/>
            <person name="Barbazuk W.B."/>
            <person name="Barker E."/>
            <person name="Bennetzen J."/>
            <person name="Bezanilla M."/>
            <person name="Blankenship R."/>
            <person name="Cho S.H."/>
            <person name="Dutcher S."/>
            <person name="Estelle M."/>
            <person name="Fawcett J.A."/>
            <person name="Gundlach H."/>
            <person name="Hanada K."/>
            <person name="Heyl A."/>
            <person name="Hicks K.A."/>
            <person name="Hugh J."/>
            <person name="Lohr M."/>
            <person name="Mayer K."/>
            <person name="Melkozernov A."/>
            <person name="Murata T."/>
            <person name="Nelson D."/>
            <person name="Pils B."/>
            <person name="Prigge M."/>
            <person name="Reiss B."/>
            <person name="Renner T."/>
            <person name="Rombauts S."/>
            <person name="Rushton P."/>
            <person name="Sanderfoot A."/>
            <person name="Schween G."/>
            <person name="Shiu S.-H."/>
            <person name="Stueber K."/>
            <person name="Theodoulou F.L."/>
            <person name="Tu H."/>
            <person name="Van de Peer Y."/>
            <person name="Verrier P.J."/>
            <person name="Waters E."/>
            <person name="Wood A."/>
            <person name="Yang L."/>
            <person name="Cove D."/>
            <person name="Cuming A."/>
            <person name="Hasebe M."/>
            <person name="Lucas S."/>
            <person name="Mishler D.B."/>
            <person name="Reski R."/>
            <person name="Grigoriev I."/>
            <person name="Quatrano R.S."/>
            <person name="Boore J.L."/>
        </authorList>
    </citation>
    <scope>NUCLEOTIDE SEQUENCE [LARGE SCALE GENOMIC DNA]</scope>
    <source>
        <strain evidence="4 5">cv. Gransden 2004</strain>
    </source>
</reference>
<sequence>MWITIVDTSTQEYPSSSAAPCLQKYNASLMSTAVPYGKPKIHRSLQGESPPTEILNRRGLGSSSSTTARFQGRAATPDLAEPLHQAPWSHWNLSASEPQARPLRPQEELCVENQLPHQEPKQCSQQDDRRFFKTSGVEHPLAQNQISLSQKSRAVLSDSLHDDEEHLCFSHNRRTLQTPAAP</sequence>
<reference evidence="4" key="3">
    <citation type="submission" date="2020-12" db="UniProtKB">
        <authorList>
            <consortium name="EnsemblPlants"/>
        </authorList>
    </citation>
    <scope>IDENTIFICATION</scope>
</reference>
<accession>A9U4C4</accession>
<dbReference type="InParanoid" id="A9U4C4"/>
<protein>
    <submittedName>
        <fullName evidence="2">Predicted protein</fullName>
    </submittedName>
</protein>
<dbReference type="Gramene" id="Pp3c19_23211V3.1">
    <property type="protein sequence ID" value="PAC:32939173.CDS.1"/>
    <property type="gene ID" value="Pp3c19_23211"/>
</dbReference>
<dbReference type="Proteomes" id="UP000006727">
    <property type="component" value="Chromosome 19"/>
</dbReference>